<proteinExistence type="predicted"/>
<reference evidence="1" key="2">
    <citation type="submission" date="2023-05" db="EMBL/GenBank/DDBJ databases">
        <authorList>
            <person name="Fouks B."/>
        </authorList>
    </citation>
    <scope>NUCLEOTIDE SEQUENCE</scope>
    <source>
        <strain evidence="1">Stay&amp;Tobe</strain>
        <tissue evidence="1">Testes</tissue>
    </source>
</reference>
<feature type="non-terminal residue" evidence="1">
    <location>
        <position position="1"/>
    </location>
</feature>
<evidence type="ECO:0000313" key="2">
    <source>
        <dbReference type="Proteomes" id="UP001233999"/>
    </source>
</evidence>
<comment type="caution">
    <text evidence="1">The sequence shown here is derived from an EMBL/GenBank/DDBJ whole genome shotgun (WGS) entry which is preliminary data.</text>
</comment>
<dbReference type="EMBL" id="JASPKZ010004220">
    <property type="protein sequence ID" value="KAJ9590407.1"/>
    <property type="molecule type" value="Genomic_DNA"/>
</dbReference>
<accession>A0AAD8A117</accession>
<feature type="non-terminal residue" evidence="1">
    <location>
        <position position="50"/>
    </location>
</feature>
<dbReference type="Proteomes" id="UP001233999">
    <property type="component" value="Unassembled WGS sequence"/>
</dbReference>
<gene>
    <name evidence="1" type="ORF">L9F63_016568</name>
</gene>
<protein>
    <submittedName>
        <fullName evidence="1">Uncharacterized protein</fullName>
    </submittedName>
</protein>
<sequence>LIKGDIKFMHFLVTQYKFLASCYLADWPPLFRSLDLAEETGQRTLCLHKY</sequence>
<keyword evidence="2" id="KW-1185">Reference proteome</keyword>
<organism evidence="1 2">
    <name type="scientific">Diploptera punctata</name>
    <name type="common">Pacific beetle cockroach</name>
    <dbReference type="NCBI Taxonomy" id="6984"/>
    <lineage>
        <taxon>Eukaryota</taxon>
        <taxon>Metazoa</taxon>
        <taxon>Ecdysozoa</taxon>
        <taxon>Arthropoda</taxon>
        <taxon>Hexapoda</taxon>
        <taxon>Insecta</taxon>
        <taxon>Pterygota</taxon>
        <taxon>Neoptera</taxon>
        <taxon>Polyneoptera</taxon>
        <taxon>Dictyoptera</taxon>
        <taxon>Blattodea</taxon>
        <taxon>Blaberoidea</taxon>
        <taxon>Blaberidae</taxon>
        <taxon>Diplopterinae</taxon>
        <taxon>Diploptera</taxon>
    </lineage>
</organism>
<name>A0AAD8A117_DIPPU</name>
<reference evidence="1" key="1">
    <citation type="journal article" date="2023" name="IScience">
        <title>Live-bearing cockroach genome reveals convergent evolutionary mechanisms linked to viviparity in insects and beyond.</title>
        <authorList>
            <person name="Fouks B."/>
            <person name="Harrison M.C."/>
            <person name="Mikhailova A.A."/>
            <person name="Marchal E."/>
            <person name="English S."/>
            <person name="Carruthers M."/>
            <person name="Jennings E.C."/>
            <person name="Chiamaka E.L."/>
            <person name="Frigard R.A."/>
            <person name="Pippel M."/>
            <person name="Attardo G.M."/>
            <person name="Benoit J.B."/>
            <person name="Bornberg-Bauer E."/>
            <person name="Tobe S.S."/>
        </authorList>
    </citation>
    <scope>NUCLEOTIDE SEQUENCE</scope>
    <source>
        <strain evidence="1">Stay&amp;Tobe</strain>
    </source>
</reference>
<dbReference type="AlphaFoldDB" id="A0AAD8A117"/>
<evidence type="ECO:0000313" key="1">
    <source>
        <dbReference type="EMBL" id="KAJ9590407.1"/>
    </source>
</evidence>